<keyword evidence="2" id="KW-0378">Hydrolase</keyword>
<feature type="compositionally biased region" description="Low complexity" evidence="1">
    <location>
        <begin position="446"/>
        <end position="478"/>
    </location>
</feature>
<feature type="compositionally biased region" description="Basic and acidic residues" evidence="1">
    <location>
        <begin position="162"/>
        <end position="180"/>
    </location>
</feature>
<feature type="compositionally biased region" description="Basic and acidic residues" evidence="1">
    <location>
        <begin position="298"/>
        <end position="309"/>
    </location>
</feature>
<dbReference type="AlphaFoldDB" id="A0A6J4HS89"/>
<name>A0A6J4HS89_9PROT</name>
<feature type="compositionally biased region" description="Basic residues" evidence="1">
    <location>
        <begin position="355"/>
        <end position="384"/>
    </location>
</feature>
<proteinExistence type="predicted"/>
<dbReference type="EMBL" id="CADCTG010000115">
    <property type="protein sequence ID" value="CAA9231887.1"/>
    <property type="molecule type" value="Genomic_DNA"/>
</dbReference>
<feature type="compositionally biased region" description="Basic residues" evidence="1">
    <location>
        <begin position="184"/>
        <end position="198"/>
    </location>
</feature>
<evidence type="ECO:0000256" key="1">
    <source>
        <dbReference type="SAM" id="MobiDB-lite"/>
    </source>
</evidence>
<feature type="non-terminal residue" evidence="2">
    <location>
        <position position="478"/>
    </location>
</feature>
<feature type="region of interest" description="Disordered" evidence="1">
    <location>
        <begin position="321"/>
        <end position="478"/>
    </location>
</feature>
<reference evidence="2" key="1">
    <citation type="submission" date="2020-02" db="EMBL/GenBank/DDBJ databases">
        <authorList>
            <person name="Meier V. D."/>
        </authorList>
    </citation>
    <scope>NUCLEOTIDE SEQUENCE</scope>
    <source>
        <strain evidence="2">AVDCRST_MAG08</strain>
    </source>
</reference>
<dbReference type="GO" id="GO:0016787">
    <property type="term" value="F:hydrolase activity"/>
    <property type="evidence" value="ECO:0007669"/>
    <property type="project" value="UniProtKB-KW"/>
</dbReference>
<feature type="compositionally biased region" description="Basic residues" evidence="1">
    <location>
        <begin position="120"/>
        <end position="130"/>
    </location>
</feature>
<organism evidence="2">
    <name type="scientific">uncultured Acetobacteraceae bacterium</name>
    <dbReference type="NCBI Taxonomy" id="169975"/>
    <lineage>
        <taxon>Bacteria</taxon>
        <taxon>Pseudomonadati</taxon>
        <taxon>Pseudomonadota</taxon>
        <taxon>Alphaproteobacteria</taxon>
        <taxon>Acetobacterales</taxon>
        <taxon>Acetobacteraceae</taxon>
        <taxon>environmental samples</taxon>
    </lineage>
</organism>
<feature type="compositionally biased region" description="Basic residues" evidence="1">
    <location>
        <begin position="262"/>
        <end position="273"/>
    </location>
</feature>
<gene>
    <name evidence="2" type="ORF">AVDCRST_MAG08-1155</name>
</gene>
<evidence type="ECO:0000313" key="2">
    <source>
        <dbReference type="EMBL" id="CAA9231887.1"/>
    </source>
</evidence>
<feature type="non-terminal residue" evidence="2">
    <location>
        <position position="1"/>
    </location>
</feature>
<feature type="region of interest" description="Disordered" evidence="1">
    <location>
        <begin position="162"/>
        <end position="309"/>
    </location>
</feature>
<sequence length="478" mass="53384">GHHHSHPQRRGRRRLGRLVEAAHLRHRRRRRLQRRHAHLRRPRLRRRGGRGAGRRGHDGHARAGQHPLPPVERAHEQGAARRGGLARPLQLLALRVHADHAARRRSGAELRPRRAERAAALRRHHRRRPVHGAPGLAGPAGRERAARLRRAHVPLRPLVHQERPHGGVRVERERRREGDGRGAAPRRARRAARVRPPLRHGGAGPNRHRGTRPAEGVRAGGQGPAPVLADPRRAVRGGVPRDHPPPRPYPHRLARQPGRAERPRHHRARHFPRRPPVDALAHRHRPEAPRRDRHHGRALPDRVRPARHHPEALRAVQALRRQHGPRHGHLPAQHARRDAAGRLPGPHPGDGPALPHHHGAVRGRHGRWRQGAGPRRHRPPRFRLPRGFCDGGRDPPDDAAGPRPDALPDLRRRRPRAQGGVRGRPASGARRRGADHGLPRRRRAPARGAEARGGPRAVAGLGPPPGGADQPADLQVVV</sequence>
<feature type="region of interest" description="Disordered" evidence="1">
    <location>
        <begin position="100"/>
        <end position="144"/>
    </location>
</feature>
<protein>
    <submittedName>
        <fullName evidence="2">Amidohydrolase</fullName>
    </submittedName>
</protein>
<feature type="region of interest" description="Disordered" evidence="1">
    <location>
        <begin position="26"/>
        <end position="83"/>
    </location>
</feature>
<feature type="compositionally biased region" description="Low complexity" evidence="1">
    <location>
        <begin position="417"/>
        <end position="428"/>
    </location>
</feature>
<feature type="compositionally biased region" description="Basic and acidic residues" evidence="1">
    <location>
        <begin position="100"/>
        <end position="119"/>
    </location>
</feature>
<feature type="compositionally biased region" description="Basic residues" evidence="1">
    <location>
        <begin position="26"/>
        <end position="54"/>
    </location>
</feature>
<accession>A0A6J4HS89</accession>